<dbReference type="PANTHER" id="PTHR28014:SF1">
    <property type="entry name" value="NEGATIVE REGULATOR OF RAS-CAMP PATHWAY"/>
    <property type="match status" value="1"/>
</dbReference>
<dbReference type="EMBL" id="MU858046">
    <property type="protein sequence ID" value="KAK4220029.1"/>
    <property type="molecule type" value="Genomic_DNA"/>
</dbReference>
<gene>
    <name evidence="4" type="ORF">QBC37DRAFT_76638</name>
</gene>
<feature type="compositionally biased region" description="Basic and acidic residues" evidence="1">
    <location>
        <begin position="283"/>
        <end position="294"/>
    </location>
</feature>
<proteinExistence type="predicted"/>
<dbReference type="GO" id="GO:0006808">
    <property type="term" value="P:regulation of nitrogen utilization"/>
    <property type="evidence" value="ECO:0007669"/>
    <property type="project" value="TreeGrafter"/>
</dbReference>
<dbReference type="GO" id="GO:0000122">
    <property type="term" value="P:negative regulation of transcription by RNA polymerase II"/>
    <property type="evidence" value="ECO:0007669"/>
    <property type="project" value="TreeGrafter"/>
</dbReference>
<feature type="region of interest" description="Disordered" evidence="1">
    <location>
        <begin position="163"/>
        <end position="335"/>
    </location>
</feature>
<dbReference type="GO" id="GO:0031930">
    <property type="term" value="P:mitochondria-nucleus signaling pathway"/>
    <property type="evidence" value="ECO:0007669"/>
    <property type="project" value="TreeGrafter"/>
</dbReference>
<evidence type="ECO:0000313" key="5">
    <source>
        <dbReference type="Proteomes" id="UP001301769"/>
    </source>
</evidence>
<evidence type="ECO:0008006" key="6">
    <source>
        <dbReference type="Google" id="ProtNLM"/>
    </source>
</evidence>
<evidence type="ECO:0000313" key="4">
    <source>
        <dbReference type="EMBL" id="KAK4220029.1"/>
    </source>
</evidence>
<feature type="compositionally biased region" description="Low complexity" evidence="1">
    <location>
        <begin position="186"/>
        <end position="208"/>
    </location>
</feature>
<evidence type="ECO:0000259" key="3">
    <source>
        <dbReference type="Pfam" id="PF11702"/>
    </source>
</evidence>
<evidence type="ECO:0000256" key="1">
    <source>
        <dbReference type="SAM" id="MobiDB-lite"/>
    </source>
</evidence>
<dbReference type="Pfam" id="PF08550">
    <property type="entry name" value="GATA_AreA"/>
    <property type="match status" value="1"/>
</dbReference>
<reference evidence="4" key="2">
    <citation type="submission" date="2023-05" db="EMBL/GenBank/DDBJ databases">
        <authorList>
            <consortium name="Lawrence Berkeley National Laboratory"/>
            <person name="Steindorff A."/>
            <person name="Hensen N."/>
            <person name="Bonometti L."/>
            <person name="Westerberg I."/>
            <person name="Brannstrom I.O."/>
            <person name="Guillou S."/>
            <person name="Cros-Aarteil S."/>
            <person name="Calhoun S."/>
            <person name="Haridas S."/>
            <person name="Kuo A."/>
            <person name="Mondo S."/>
            <person name="Pangilinan J."/>
            <person name="Riley R."/>
            <person name="Labutti K."/>
            <person name="Andreopoulos B."/>
            <person name="Lipzen A."/>
            <person name="Chen C."/>
            <person name="Yanf M."/>
            <person name="Daum C."/>
            <person name="Ng V."/>
            <person name="Clum A."/>
            <person name="Ohm R."/>
            <person name="Martin F."/>
            <person name="Silar P."/>
            <person name="Natvig D."/>
            <person name="Lalanne C."/>
            <person name="Gautier V."/>
            <person name="Ament-Velasquez S.L."/>
            <person name="Kruys A."/>
            <person name="Hutchinson M.I."/>
            <person name="Powell A.J."/>
            <person name="Barry K."/>
            <person name="Miller A.N."/>
            <person name="Grigoriev I.V."/>
            <person name="Debuchy R."/>
            <person name="Gladieux P."/>
            <person name="Thoren M.H."/>
            <person name="Johannesson H."/>
        </authorList>
    </citation>
    <scope>NUCLEOTIDE SEQUENCE</scope>
    <source>
        <strain evidence="4">PSN293</strain>
    </source>
</reference>
<reference evidence="4" key="1">
    <citation type="journal article" date="2023" name="Mol. Phylogenet. Evol.">
        <title>Genome-scale phylogeny and comparative genomics of the fungal order Sordariales.</title>
        <authorList>
            <person name="Hensen N."/>
            <person name="Bonometti L."/>
            <person name="Westerberg I."/>
            <person name="Brannstrom I.O."/>
            <person name="Guillou S."/>
            <person name="Cros-Aarteil S."/>
            <person name="Calhoun S."/>
            <person name="Haridas S."/>
            <person name="Kuo A."/>
            <person name="Mondo S."/>
            <person name="Pangilinan J."/>
            <person name="Riley R."/>
            <person name="LaButti K."/>
            <person name="Andreopoulos B."/>
            <person name="Lipzen A."/>
            <person name="Chen C."/>
            <person name="Yan M."/>
            <person name="Daum C."/>
            <person name="Ng V."/>
            <person name="Clum A."/>
            <person name="Steindorff A."/>
            <person name="Ohm R.A."/>
            <person name="Martin F."/>
            <person name="Silar P."/>
            <person name="Natvig D.O."/>
            <person name="Lalanne C."/>
            <person name="Gautier V."/>
            <person name="Ament-Velasquez S.L."/>
            <person name="Kruys A."/>
            <person name="Hutchinson M.I."/>
            <person name="Powell A.J."/>
            <person name="Barry K."/>
            <person name="Miller A.N."/>
            <person name="Grigoriev I.V."/>
            <person name="Debuchy R."/>
            <person name="Gladieux P."/>
            <person name="Hiltunen Thoren M."/>
            <person name="Johannesson H."/>
        </authorList>
    </citation>
    <scope>NUCLEOTIDE SEQUENCE</scope>
    <source>
        <strain evidence="4">PSN293</strain>
    </source>
</reference>
<sequence length="580" mass="63282">MPLTLDSPVLQVDANVIHKVDTTNPENLFSMWTVFARCRDSVAQGRRLENLSWRLWNRETFCCDSAENLVATSATSKPKDIQRRASPGSAEELPQLSGSVDSLDEEAVDFTSDSAPVDILRPRILRQDSCASSRSRGRERHITSDDLEKMVVSIIEAKVPLTAPLPTISPPSTPLAEQKPISPPATERSGSTTSESQSSGSEHTSMESLQQQTPAPEPASRTIVVCGFSPSQIPASRGTFQSTMAPSPSAIPEPTAAPAPKLVQPKKQQAKFALGGSSGDDSYTDREQSLDTRKVPVPVLQQKKKMFEVGGSSEDDSLKSALHVPRPGSLLNPQKKTASFNKQLVTHIASSAISEQSETDVDESAIDDDDDSSDWEDSVEDSGKNSVDEKFHFQRVDSKANLTSRRSLITLMLAQGGRAQKLGNHASQSTSAIPRARATLNGPSLVASPNDSDEAPLMMKRGSRAPPMRPINEIPRSSAQPINAIGTGYHHQAALSPRTTRRNMLATELTESLRRQLLWERSQKSSTANAVLKRRHTSHDVANLKQYPEKPCMKDGDANASSWDQYFNKNPFTGYHAQGW</sequence>
<dbReference type="PANTHER" id="PTHR28014">
    <property type="entry name" value="NEGATIVE REGULATOR OF RAS-CAMP PATHWAY"/>
    <property type="match status" value="1"/>
</dbReference>
<dbReference type="Proteomes" id="UP001301769">
    <property type="component" value="Unassembled WGS sequence"/>
</dbReference>
<dbReference type="InterPro" id="IPR053043">
    <property type="entry name" value="Ras-cAMP_regulatory"/>
</dbReference>
<keyword evidence="5" id="KW-1185">Reference proteome</keyword>
<dbReference type="InterPro" id="IPR021711">
    <property type="entry name" value="DUF3295"/>
</dbReference>
<name>A0AAN7BDQ6_9PEZI</name>
<feature type="domain" description="Nitrogen regulatory protein areA GATA-like" evidence="2">
    <location>
        <begin position="31"/>
        <end position="58"/>
    </location>
</feature>
<feature type="region of interest" description="Disordered" evidence="1">
    <location>
        <begin position="74"/>
        <end position="97"/>
    </location>
</feature>
<protein>
    <recommendedName>
        <fullName evidence="6">Nitrogen regulatory protein areA GATA-like domain-containing protein</fullName>
    </recommendedName>
</protein>
<dbReference type="Pfam" id="PF11702">
    <property type="entry name" value="DUF3295"/>
    <property type="match status" value="1"/>
</dbReference>
<feature type="compositionally biased region" description="Polar residues" evidence="1">
    <location>
        <begin position="229"/>
        <end position="246"/>
    </location>
</feature>
<feature type="domain" description="DUF3295" evidence="3">
    <location>
        <begin position="91"/>
        <end position="580"/>
    </location>
</feature>
<accession>A0AAN7BDQ6</accession>
<comment type="caution">
    <text evidence="4">The sequence shown here is derived from an EMBL/GenBank/DDBJ whole genome shotgun (WGS) entry which is preliminary data.</text>
</comment>
<feature type="region of interest" description="Disordered" evidence="1">
    <location>
        <begin position="350"/>
        <end position="386"/>
    </location>
</feature>
<dbReference type="AlphaFoldDB" id="A0AAN7BDQ6"/>
<dbReference type="InterPro" id="IPR013860">
    <property type="entry name" value="AreA_GATA"/>
</dbReference>
<organism evidence="4 5">
    <name type="scientific">Rhypophila decipiens</name>
    <dbReference type="NCBI Taxonomy" id="261697"/>
    <lineage>
        <taxon>Eukaryota</taxon>
        <taxon>Fungi</taxon>
        <taxon>Dikarya</taxon>
        <taxon>Ascomycota</taxon>
        <taxon>Pezizomycotina</taxon>
        <taxon>Sordariomycetes</taxon>
        <taxon>Sordariomycetidae</taxon>
        <taxon>Sordariales</taxon>
        <taxon>Naviculisporaceae</taxon>
        <taxon>Rhypophila</taxon>
    </lineage>
</organism>
<dbReference type="GO" id="GO:0005737">
    <property type="term" value="C:cytoplasm"/>
    <property type="evidence" value="ECO:0007669"/>
    <property type="project" value="TreeGrafter"/>
</dbReference>
<evidence type="ECO:0000259" key="2">
    <source>
        <dbReference type="Pfam" id="PF08550"/>
    </source>
</evidence>
<feature type="compositionally biased region" description="Acidic residues" evidence="1">
    <location>
        <begin position="357"/>
        <end position="380"/>
    </location>
</feature>